<evidence type="ECO:0000256" key="2">
    <source>
        <dbReference type="ARBA" id="ARBA00023015"/>
    </source>
</evidence>
<dbReference type="AlphaFoldDB" id="A0A8I6G6G2"/>
<dbReference type="AGR" id="RGD:1303015"/>
<evidence type="ECO:0000256" key="1">
    <source>
        <dbReference type="ARBA" id="ARBA00022786"/>
    </source>
</evidence>
<dbReference type="InterPro" id="IPR017920">
    <property type="entry name" value="COMM"/>
</dbReference>
<dbReference type="Reactome" id="R-RNO-8951664">
    <property type="pathway name" value="Neddylation"/>
</dbReference>
<gene>
    <name evidence="5 7" type="primary">Commd10</name>
</gene>
<dbReference type="Ensembl" id="ENSRNOT00000113462.2">
    <property type="protein sequence ID" value="ENSRNOP00000081768.1"/>
    <property type="gene ID" value="ENSRNOG00000003958.9"/>
</dbReference>
<keyword evidence="8" id="KW-1267">Proteomics identification</keyword>
<evidence type="ECO:0000313" key="6">
    <source>
        <dbReference type="Proteomes" id="UP000002494"/>
    </source>
</evidence>
<keyword evidence="3" id="KW-0804">Transcription</keyword>
<feature type="domain" description="COMM" evidence="4">
    <location>
        <begin position="133"/>
        <end position="198"/>
    </location>
</feature>
<dbReference type="GeneTree" id="ENSGT00390000001500"/>
<evidence type="ECO:0000256" key="3">
    <source>
        <dbReference type="ARBA" id="ARBA00023163"/>
    </source>
</evidence>
<sequence length="226" mass="25311">MAASAALILPQSPSMKKAVPLINAIDTGRFPRLLSRILQKLHLKAESSFSEEEEEKLQAAFSLEKQELHLVLETISFVLEQAVYHNVKPAVLQQQLETIHLTQDKAEAFANAWSTMGHETVEKFRQRILGPLKLETVGWQLNLQMAHSAQAKLQSPQAVLQLGVSKEDSKYYPGMTPMNYNNQHGTLIQEYTRHAYFGGDNSSLINKMEIMPGSGNLPNYPGLMKP</sequence>
<dbReference type="OrthoDB" id="77522at2759"/>
<keyword evidence="6" id="KW-1185">Reference proteome</keyword>
<evidence type="ECO:0007829" key="8">
    <source>
        <dbReference type="PeptideAtlas" id="A0A8I6G6G2"/>
    </source>
</evidence>
<accession>A0A8I6G6G2</accession>
<keyword evidence="1" id="KW-0833">Ubl conjugation pathway</keyword>
<evidence type="ECO:0000259" key="4">
    <source>
        <dbReference type="PROSITE" id="PS51269"/>
    </source>
</evidence>
<reference evidence="5" key="3">
    <citation type="submission" date="2025-09" db="UniProtKB">
        <authorList>
            <consortium name="Ensembl"/>
        </authorList>
    </citation>
    <scope>IDENTIFICATION</scope>
    <source>
        <strain evidence="5">Brown Norway</strain>
    </source>
</reference>
<dbReference type="PANTHER" id="PTHR12333:SF0">
    <property type="entry name" value="COMM DOMAIN-CONTAINING PROTEIN 10"/>
    <property type="match status" value="1"/>
</dbReference>
<keyword evidence="2" id="KW-0805">Transcription regulation</keyword>
<reference evidence="5" key="2">
    <citation type="submission" date="2025-08" db="UniProtKB">
        <authorList>
            <consortium name="Ensembl"/>
        </authorList>
    </citation>
    <scope>IDENTIFICATION</scope>
    <source>
        <strain evidence="5">Brown Norway</strain>
    </source>
</reference>
<reference evidence="5" key="1">
    <citation type="submission" date="2024-01" db="EMBL/GenBank/DDBJ databases">
        <title>GRCr8: a new rat reference genome assembly contstructed from accurate long reads and long range scaffolding.</title>
        <authorList>
            <person name="Doris P.A."/>
            <person name="Kalbfleisch T."/>
            <person name="Li K."/>
            <person name="Howe K."/>
            <person name="Wood J."/>
        </authorList>
    </citation>
    <scope>NUCLEOTIDE SEQUENCE [LARGE SCALE GENOMIC DNA]</scope>
    <source>
        <strain evidence="5">Brown Norway</strain>
    </source>
</reference>
<dbReference type="Pfam" id="PF21672">
    <property type="entry name" value="COMM_HN"/>
    <property type="match status" value="1"/>
</dbReference>
<dbReference type="Pfam" id="PF07258">
    <property type="entry name" value="COMM_domain"/>
    <property type="match status" value="1"/>
</dbReference>
<name>A0A8I6G6G2_RAT</name>
<dbReference type="InterPro" id="IPR037361">
    <property type="entry name" value="COMMD10"/>
</dbReference>
<dbReference type="PROSITE" id="PS51269">
    <property type="entry name" value="COMM"/>
    <property type="match status" value="1"/>
</dbReference>
<dbReference type="PANTHER" id="PTHR12333">
    <property type="entry name" value="COMM DOMAIN CONTAINING PROTEIN 10"/>
    <property type="match status" value="1"/>
</dbReference>
<organism evidence="5 6">
    <name type="scientific">Rattus norvegicus</name>
    <name type="common">Rat</name>
    <dbReference type="NCBI Taxonomy" id="10116"/>
    <lineage>
        <taxon>Eukaryota</taxon>
        <taxon>Metazoa</taxon>
        <taxon>Chordata</taxon>
        <taxon>Craniata</taxon>
        <taxon>Vertebrata</taxon>
        <taxon>Euteleostomi</taxon>
        <taxon>Mammalia</taxon>
        <taxon>Eutheria</taxon>
        <taxon>Euarchontoglires</taxon>
        <taxon>Glires</taxon>
        <taxon>Rodentia</taxon>
        <taxon>Myomorpha</taxon>
        <taxon>Muroidea</taxon>
        <taxon>Muridae</taxon>
        <taxon>Murinae</taxon>
        <taxon>Rattus</taxon>
    </lineage>
</organism>
<proteinExistence type="evidence at protein level"/>
<evidence type="ECO:0000313" key="7">
    <source>
        <dbReference type="RGD" id="1303015"/>
    </source>
</evidence>
<dbReference type="RGD" id="1303015">
    <property type="gene designation" value="Commd10"/>
</dbReference>
<protein>
    <submittedName>
        <fullName evidence="5">COMM domain containing 10</fullName>
    </submittedName>
</protein>
<evidence type="ECO:0000313" key="5">
    <source>
        <dbReference type="Ensembl" id="ENSRNOP00000081768.1"/>
    </source>
</evidence>
<dbReference type="Proteomes" id="UP000002494">
    <property type="component" value="Chromosome 18"/>
</dbReference>
<dbReference type="CDD" id="cd04758">
    <property type="entry name" value="Commd10"/>
    <property type="match status" value="1"/>
</dbReference>